<keyword evidence="5" id="KW-0732">Signal</keyword>
<evidence type="ECO:0000256" key="2">
    <source>
        <dbReference type="ARBA" id="ARBA00022801"/>
    </source>
</evidence>
<evidence type="ECO:0000259" key="7">
    <source>
        <dbReference type="Pfam" id="PF18564"/>
    </source>
</evidence>
<reference evidence="8 9" key="1">
    <citation type="submission" date="2023-04" db="EMBL/GenBank/DDBJ databases">
        <title>Genome of Basidiobolus ranarum AG-B5.</title>
        <authorList>
            <person name="Stajich J.E."/>
            <person name="Carter-House D."/>
            <person name="Gryganskyi A."/>
        </authorList>
    </citation>
    <scope>NUCLEOTIDE SEQUENCE [LARGE SCALE GENOMIC DNA]</scope>
    <source>
        <strain evidence="8 9">AG-B5</strain>
    </source>
</reference>
<sequence>MSLLSKLLLTTILACSVFQRANAIENYRVVKSDKATHQFIDSAGRARFFHGTNVVFKDPPYHPVIDHFDAAKSFSEEDARLLSELGINSIRLGVLWAGVEPVRGVYDQKYIDVAHKIIQFCAKYNIYVLIDMHQDVLAPQFCGEGAPEWFAKPDWVSRIKKFPFPQKLQPFKTDARGIPLPGQCGTIRWDLSYLTMAVGNAFGRLYNNYDGLGDSFAAYWKKLAIEFGKYSNILGYNLMNEPWAGDTWADPTLLVPGVADKKVLEPLWNKCNQEIRKVDNETLIFFEGVTWNILSGFNNVPGGAANAEKTVLSWHYYKPPQLVSIEETYKNRVKDMNRLSCGGMLTEFTMWHGNQAQRDDILHSVQVSDQFLHSWTGWVYKSFEHDGNAGSSLFDSVSGEVRPDMEPLNARTYASAVAGIAKSMHFDDSNGSFTLEWVANPKIMAPTEINFSKRINYPNGYTISTVPENVIMWRQEGSKLLITYTGQVTQNQVLKLVMKRT</sequence>
<dbReference type="Pfam" id="PF18564">
    <property type="entry name" value="Glyco_hydro_5_C"/>
    <property type="match status" value="1"/>
</dbReference>
<evidence type="ECO:0000259" key="6">
    <source>
        <dbReference type="Pfam" id="PF00150"/>
    </source>
</evidence>
<evidence type="ECO:0000256" key="5">
    <source>
        <dbReference type="SAM" id="SignalP"/>
    </source>
</evidence>
<keyword evidence="2 4" id="KW-0378">Hydrolase</keyword>
<dbReference type="Pfam" id="PF00150">
    <property type="entry name" value="Cellulase"/>
    <property type="match status" value="1"/>
</dbReference>
<dbReference type="InterPro" id="IPR052066">
    <property type="entry name" value="Glycosphingolipid_Hydrolases"/>
</dbReference>
<feature type="domain" description="Glycoside hydrolase family 5" evidence="6">
    <location>
        <begin position="77"/>
        <end position="382"/>
    </location>
</feature>
<protein>
    <submittedName>
        <fullName evidence="8">Uncharacterized protein</fullName>
    </submittedName>
</protein>
<dbReference type="Gene3D" id="3.20.20.80">
    <property type="entry name" value="Glycosidases"/>
    <property type="match status" value="1"/>
</dbReference>
<evidence type="ECO:0000313" key="9">
    <source>
        <dbReference type="Proteomes" id="UP001479436"/>
    </source>
</evidence>
<dbReference type="InterPro" id="IPR017853">
    <property type="entry name" value="GH"/>
</dbReference>
<dbReference type="Gene3D" id="2.60.40.1180">
    <property type="entry name" value="Golgi alpha-mannosidase II"/>
    <property type="match status" value="1"/>
</dbReference>
<gene>
    <name evidence="8" type="ORF">K7432_010095</name>
</gene>
<keyword evidence="3 4" id="KW-0326">Glycosidase</keyword>
<dbReference type="SUPFAM" id="SSF51445">
    <property type="entry name" value="(Trans)glycosidases"/>
    <property type="match status" value="1"/>
</dbReference>
<evidence type="ECO:0000256" key="4">
    <source>
        <dbReference type="RuleBase" id="RU361153"/>
    </source>
</evidence>
<dbReference type="InterPro" id="IPR001547">
    <property type="entry name" value="Glyco_hydro_5"/>
</dbReference>
<dbReference type="EMBL" id="JASJQH010007545">
    <property type="protein sequence ID" value="KAK9704588.1"/>
    <property type="molecule type" value="Genomic_DNA"/>
</dbReference>
<feature type="signal peptide" evidence="5">
    <location>
        <begin position="1"/>
        <end position="23"/>
    </location>
</feature>
<dbReference type="PANTHER" id="PTHR31308">
    <property type="match status" value="1"/>
</dbReference>
<evidence type="ECO:0000313" key="8">
    <source>
        <dbReference type="EMBL" id="KAK9704588.1"/>
    </source>
</evidence>
<dbReference type="Proteomes" id="UP001479436">
    <property type="component" value="Unassembled WGS sequence"/>
</dbReference>
<dbReference type="InterPro" id="IPR013780">
    <property type="entry name" value="Glyco_hydro_b"/>
</dbReference>
<organism evidence="8 9">
    <name type="scientific">Basidiobolus ranarum</name>
    <dbReference type="NCBI Taxonomy" id="34480"/>
    <lineage>
        <taxon>Eukaryota</taxon>
        <taxon>Fungi</taxon>
        <taxon>Fungi incertae sedis</taxon>
        <taxon>Zoopagomycota</taxon>
        <taxon>Entomophthoromycotina</taxon>
        <taxon>Basidiobolomycetes</taxon>
        <taxon>Basidiobolales</taxon>
        <taxon>Basidiobolaceae</taxon>
        <taxon>Basidiobolus</taxon>
    </lineage>
</organism>
<evidence type="ECO:0000256" key="3">
    <source>
        <dbReference type="ARBA" id="ARBA00023295"/>
    </source>
</evidence>
<comment type="caution">
    <text evidence="8">The sequence shown here is derived from an EMBL/GenBank/DDBJ whole genome shotgun (WGS) entry which is preliminary data.</text>
</comment>
<name>A0ABR2VW58_9FUNG</name>
<feature type="domain" description="Glycoside hydrolase family 5 C-terminal" evidence="7">
    <location>
        <begin position="411"/>
        <end position="489"/>
    </location>
</feature>
<feature type="chain" id="PRO_5045987849" evidence="5">
    <location>
        <begin position="24"/>
        <end position="501"/>
    </location>
</feature>
<comment type="similarity">
    <text evidence="1 4">Belongs to the glycosyl hydrolase 5 (cellulase A) family.</text>
</comment>
<dbReference type="PANTHER" id="PTHR31308:SF3">
    <property type="entry name" value="ENDOGLYCOCERAMIDASE"/>
    <property type="match status" value="1"/>
</dbReference>
<accession>A0ABR2VW58</accession>
<keyword evidence="9" id="KW-1185">Reference proteome</keyword>
<evidence type="ECO:0000256" key="1">
    <source>
        <dbReference type="ARBA" id="ARBA00005641"/>
    </source>
</evidence>
<dbReference type="InterPro" id="IPR041036">
    <property type="entry name" value="GH5_C"/>
</dbReference>
<proteinExistence type="inferred from homology"/>